<dbReference type="EMBL" id="AJIL01000025">
    <property type="protein sequence ID" value="KNF02172.1"/>
    <property type="molecule type" value="Genomic_DNA"/>
</dbReference>
<accession>A0A0L0VSI4</accession>
<dbReference type="AlphaFoldDB" id="A0A0L0VSI4"/>
<dbReference type="STRING" id="1165861.A0A0L0VSI4"/>
<keyword evidence="3" id="KW-1185">Reference proteome</keyword>
<proteinExistence type="predicted"/>
<evidence type="ECO:0000256" key="1">
    <source>
        <dbReference type="SAM" id="MobiDB-lite"/>
    </source>
</evidence>
<feature type="compositionally biased region" description="Polar residues" evidence="1">
    <location>
        <begin position="120"/>
        <end position="130"/>
    </location>
</feature>
<evidence type="ECO:0000313" key="2">
    <source>
        <dbReference type="EMBL" id="KNF02172.1"/>
    </source>
</evidence>
<gene>
    <name evidence="2" type="ORF">PSTG_04669</name>
</gene>
<evidence type="ECO:0000313" key="3">
    <source>
        <dbReference type="Proteomes" id="UP000054564"/>
    </source>
</evidence>
<sequence>MTDIHPTVPLSGSNATSVGNRSDAINLLLPDKLGKDTQQRIELFGVNNSTIDPKNSNQSNPNESLLQLVVRPRAITSPFFRKSPQLLASTNATDPYDTHYELGQYPNPKKVTEIHPTDPPSGSNATSAGNRSDAINPHLPDKLGKDTQQRIKLSFSTFVDNENAEIPCLKPSAYAHFSAHVLMIGVSELTMQGSTRRIITSLTRMNHCYN</sequence>
<protein>
    <submittedName>
        <fullName evidence="2">Uncharacterized protein</fullName>
    </submittedName>
</protein>
<reference evidence="3" key="1">
    <citation type="submission" date="2014-03" db="EMBL/GenBank/DDBJ databases">
        <title>The Genome Sequence of Puccinia striiformis f. sp. tritici PST-78.</title>
        <authorList>
            <consortium name="The Broad Institute Genome Sequencing Platform"/>
            <person name="Cuomo C."/>
            <person name="Hulbert S."/>
            <person name="Chen X."/>
            <person name="Walker B."/>
            <person name="Young S.K."/>
            <person name="Zeng Q."/>
            <person name="Gargeya S."/>
            <person name="Fitzgerald M."/>
            <person name="Haas B."/>
            <person name="Abouelleil A."/>
            <person name="Alvarado L."/>
            <person name="Arachchi H.M."/>
            <person name="Berlin A.M."/>
            <person name="Chapman S.B."/>
            <person name="Goldberg J."/>
            <person name="Griggs A."/>
            <person name="Gujja S."/>
            <person name="Hansen M."/>
            <person name="Howarth C."/>
            <person name="Imamovic A."/>
            <person name="Larimer J."/>
            <person name="McCowan C."/>
            <person name="Montmayeur A."/>
            <person name="Murphy C."/>
            <person name="Neiman D."/>
            <person name="Pearson M."/>
            <person name="Priest M."/>
            <person name="Roberts A."/>
            <person name="Saif S."/>
            <person name="Shea T."/>
            <person name="Sisk P."/>
            <person name="Sykes S."/>
            <person name="Wortman J."/>
            <person name="Nusbaum C."/>
            <person name="Birren B."/>
        </authorList>
    </citation>
    <scope>NUCLEOTIDE SEQUENCE [LARGE SCALE GENOMIC DNA]</scope>
    <source>
        <strain evidence="3">race PST-78</strain>
    </source>
</reference>
<organism evidence="2 3">
    <name type="scientific">Puccinia striiformis f. sp. tritici PST-78</name>
    <dbReference type="NCBI Taxonomy" id="1165861"/>
    <lineage>
        <taxon>Eukaryota</taxon>
        <taxon>Fungi</taxon>
        <taxon>Dikarya</taxon>
        <taxon>Basidiomycota</taxon>
        <taxon>Pucciniomycotina</taxon>
        <taxon>Pucciniomycetes</taxon>
        <taxon>Pucciniales</taxon>
        <taxon>Pucciniaceae</taxon>
        <taxon>Puccinia</taxon>
    </lineage>
</organism>
<comment type="caution">
    <text evidence="2">The sequence shown here is derived from an EMBL/GenBank/DDBJ whole genome shotgun (WGS) entry which is preliminary data.</text>
</comment>
<name>A0A0L0VSI4_9BASI</name>
<dbReference type="Proteomes" id="UP000054564">
    <property type="component" value="Unassembled WGS sequence"/>
</dbReference>
<feature type="region of interest" description="Disordered" evidence="1">
    <location>
        <begin position="90"/>
        <end position="144"/>
    </location>
</feature>